<keyword evidence="6" id="KW-0186">Copper</keyword>
<sequence length="711" mass="77570">MDFRLDAQHTPTAGGPAPDTGVAGDWVMVDQNGDEGAQSTTEQAAAIGAEAPQDPSADLQPDPTSVMFDTADFGSFENLDSAGDALMDYGGVGDDLGLDLDNSAFGDAFHGTESHQEHDEAGPTITGVQDWGVQPRLEIRQLQKNADQWNLYLLGLKRMQEVDHNNKLSYYQIAGIHGRPYIAWDGVQAAPNAGGGYCAHVSNLFPTWHRPYLALYEQVLYSNIISVVNEFPTGAQRQRYASAAITFRAPYWDWAAAPPAGQSVYPASLSDPTVQVTMPNGTTTIKNPLFAYTFNPLVPQDMFYNPFASWVETKRYPTSWDVGATSQNNLVAQQLDNSRLSFRDRLYNLFTAYSNYTEFSNEAWIPNGNPGNLDSLESLHDAIHSLTGSSGHMSYLDYAAFDPIFWLHHTMIDRCFALWQALYPNSFIEPEAQVEGTFTYVPGTVKDDQSPLTPFHTDATGDMWNSETARSVTTFGYTYPELAGGNNTNSSIKAAINSLYGSTAGSTGLSSKPKRNLIDREEAVDPVQTTVAQAVTSDGKRRQYLANIKAQKFGLDGSYFVHIFIGDFNPSPASWSFEPNLVGTHGVFANLGTSTSDGCQRCKEHQDSGLQVTGVVPLTTTLVDKISKGDLPSLDPNDVASYLTKNLHWRITMMNDTEVPRNAVPDLAVSVVSAQVKPASSHNEFPQWGDFTVLAGITDGRPGGHNVGDLC</sequence>
<dbReference type="AlphaFoldDB" id="A0A4U0XRL7"/>
<keyword evidence="4" id="KW-0479">Metal-binding</keyword>
<accession>A0A4U0XRL7</accession>
<evidence type="ECO:0000259" key="13">
    <source>
        <dbReference type="PROSITE" id="PS00498"/>
    </source>
</evidence>
<gene>
    <name evidence="14" type="ORF">B0A49_02168</name>
</gene>
<evidence type="ECO:0000256" key="3">
    <source>
        <dbReference type="ARBA" id="ARBA00011906"/>
    </source>
</evidence>
<keyword evidence="8" id="KW-0470">Melanin biosynthesis</keyword>
<dbReference type="Pfam" id="PF20497">
    <property type="entry name" value="SWI-SNF_Ssr4_C"/>
    <property type="match status" value="1"/>
</dbReference>
<dbReference type="GO" id="GO:0046872">
    <property type="term" value="F:metal ion binding"/>
    <property type="evidence" value="ECO:0007669"/>
    <property type="project" value="UniProtKB-KW"/>
</dbReference>
<keyword evidence="5" id="KW-0560">Oxidoreductase</keyword>
<dbReference type="Pfam" id="PF18132">
    <property type="entry name" value="Tyrosinase_C"/>
    <property type="match status" value="1"/>
</dbReference>
<reference evidence="14 15" key="1">
    <citation type="submission" date="2017-03" db="EMBL/GenBank/DDBJ databases">
        <title>Genomes of endolithic fungi from Antarctica.</title>
        <authorList>
            <person name="Coleine C."/>
            <person name="Masonjones S."/>
            <person name="Stajich J.E."/>
        </authorList>
    </citation>
    <scope>NUCLEOTIDE SEQUENCE [LARGE SCALE GENOMIC DNA]</scope>
    <source>
        <strain evidence="14 15">CCFEE 5187</strain>
    </source>
</reference>
<evidence type="ECO:0000256" key="4">
    <source>
        <dbReference type="ARBA" id="ARBA00022723"/>
    </source>
</evidence>
<dbReference type="InterPro" id="IPR008922">
    <property type="entry name" value="Di-copper_centre_dom_sf"/>
</dbReference>
<dbReference type="OrthoDB" id="6132182at2759"/>
<protein>
    <recommendedName>
        <fullName evidence="3">tyrosinase</fullName>
        <ecNumber evidence="3">1.14.18.1</ecNumber>
    </recommendedName>
</protein>
<proteinExistence type="inferred from homology"/>
<dbReference type="InterPro" id="IPR046464">
    <property type="entry name" value="SWI-SNF_Ssr4_C"/>
</dbReference>
<dbReference type="Gene3D" id="2.60.310.20">
    <property type="match status" value="1"/>
</dbReference>
<evidence type="ECO:0000256" key="10">
    <source>
        <dbReference type="ARBA" id="ARBA00048881"/>
    </source>
</evidence>
<evidence type="ECO:0000256" key="6">
    <source>
        <dbReference type="ARBA" id="ARBA00023008"/>
    </source>
</evidence>
<dbReference type="EC" id="1.14.18.1" evidence="3"/>
<evidence type="ECO:0000256" key="5">
    <source>
        <dbReference type="ARBA" id="ARBA00023002"/>
    </source>
</evidence>
<dbReference type="InterPro" id="IPR050316">
    <property type="entry name" value="Tyrosinase/Hemocyanin"/>
</dbReference>
<evidence type="ECO:0000256" key="7">
    <source>
        <dbReference type="ARBA" id="ARBA00023033"/>
    </source>
</evidence>
<keyword evidence="7" id="KW-0503">Monooxygenase</keyword>
<evidence type="ECO:0000256" key="9">
    <source>
        <dbReference type="ARBA" id="ARBA00048233"/>
    </source>
</evidence>
<comment type="similarity">
    <text evidence="2">Belongs to the tyrosinase family.</text>
</comment>
<dbReference type="PANTHER" id="PTHR11474:SF76">
    <property type="entry name" value="SHKT DOMAIN-CONTAINING PROTEIN"/>
    <property type="match status" value="1"/>
</dbReference>
<dbReference type="PANTHER" id="PTHR11474">
    <property type="entry name" value="TYROSINASE FAMILY MEMBER"/>
    <property type="match status" value="1"/>
</dbReference>
<dbReference type="GO" id="GO:0042438">
    <property type="term" value="P:melanin biosynthetic process"/>
    <property type="evidence" value="ECO:0007669"/>
    <property type="project" value="UniProtKB-KW"/>
</dbReference>
<evidence type="ECO:0000313" key="15">
    <source>
        <dbReference type="Proteomes" id="UP000308768"/>
    </source>
</evidence>
<dbReference type="PROSITE" id="PS00498">
    <property type="entry name" value="TYROSINASE_2"/>
    <property type="match status" value="1"/>
</dbReference>
<feature type="region of interest" description="Disordered" evidence="11">
    <location>
        <begin position="1"/>
        <end position="24"/>
    </location>
</feature>
<dbReference type="InterPro" id="IPR041640">
    <property type="entry name" value="Tyrosinase_C"/>
</dbReference>
<evidence type="ECO:0000259" key="12">
    <source>
        <dbReference type="PROSITE" id="PS00497"/>
    </source>
</evidence>
<dbReference type="PRINTS" id="PR00092">
    <property type="entry name" value="TYROSINASE"/>
</dbReference>
<dbReference type="STRING" id="331657.A0A4U0XRL7"/>
<feature type="domain" description="Tyrosinase copper-binding" evidence="13">
    <location>
        <begin position="402"/>
        <end position="413"/>
    </location>
</feature>
<name>A0A4U0XRL7_9PEZI</name>
<evidence type="ECO:0000256" key="8">
    <source>
        <dbReference type="ARBA" id="ARBA00023101"/>
    </source>
</evidence>
<evidence type="ECO:0000256" key="1">
    <source>
        <dbReference type="ARBA" id="ARBA00001973"/>
    </source>
</evidence>
<organism evidence="14 15">
    <name type="scientific">Cryomyces minteri</name>
    <dbReference type="NCBI Taxonomy" id="331657"/>
    <lineage>
        <taxon>Eukaryota</taxon>
        <taxon>Fungi</taxon>
        <taxon>Dikarya</taxon>
        <taxon>Ascomycota</taxon>
        <taxon>Pezizomycotina</taxon>
        <taxon>Dothideomycetes</taxon>
        <taxon>Dothideomycetes incertae sedis</taxon>
        <taxon>Cryomyces</taxon>
    </lineage>
</organism>
<feature type="domain" description="Tyrosinase copper-binding" evidence="12">
    <location>
        <begin position="200"/>
        <end position="217"/>
    </location>
</feature>
<comment type="caution">
    <text evidence="14">The sequence shown here is derived from an EMBL/GenBank/DDBJ whole genome shotgun (WGS) entry which is preliminary data.</text>
</comment>
<comment type="catalytic activity">
    <reaction evidence="9">
        <text>2 L-dopa + O2 = 2 L-dopaquinone + 2 H2O</text>
        <dbReference type="Rhea" id="RHEA:34287"/>
        <dbReference type="ChEBI" id="CHEBI:15377"/>
        <dbReference type="ChEBI" id="CHEBI:15379"/>
        <dbReference type="ChEBI" id="CHEBI:57504"/>
        <dbReference type="ChEBI" id="CHEBI:57924"/>
        <dbReference type="EC" id="1.14.18.1"/>
    </reaction>
</comment>
<comment type="cofactor">
    <cofactor evidence="1">
        <name>Cu(2+)</name>
        <dbReference type="ChEBI" id="CHEBI:29036"/>
    </cofactor>
</comment>
<evidence type="ECO:0000256" key="2">
    <source>
        <dbReference type="ARBA" id="ARBA00009928"/>
    </source>
</evidence>
<dbReference type="Gene3D" id="1.10.1280.10">
    <property type="entry name" value="Di-copper center containing domain from catechol oxidase"/>
    <property type="match status" value="1"/>
</dbReference>
<dbReference type="PROSITE" id="PS00497">
    <property type="entry name" value="TYROSINASE_1"/>
    <property type="match status" value="1"/>
</dbReference>
<dbReference type="Pfam" id="PF00264">
    <property type="entry name" value="Tyrosinase"/>
    <property type="match status" value="1"/>
</dbReference>
<keyword evidence="15" id="KW-1185">Reference proteome</keyword>
<evidence type="ECO:0000256" key="11">
    <source>
        <dbReference type="SAM" id="MobiDB-lite"/>
    </source>
</evidence>
<dbReference type="GO" id="GO:0004503">
    <property type="term" value="F:tyrosinase activity"/>
    <property type="evidence" value="ECO:0007669"/>
    <property type="project" value="UniProtKB-EC"/>
</dbReference>
<evidence type="ECO:0000313" key="14">
    <source>
        <dbReference type="EMBL" id="TKA79197.1"/>
    </source>
</evidence>
<dbReference type="SUPFAM" id="SSF48056">
    <property type="entry name" value="Di-copper centre-containing domain"/>
    <property type="match status" value="1"/>
</dbReference>
<dbReference type="InterPro" id="IPR002227">
    <property type="entry name" value="Tyrosinase_Cu-bd"/>
</dbReference>
<dbReference type="Proteomes" id="UP000308768">
    <property type="component" value="Unassembled WGS sequence"/>
</dbReference>
<comment type="catalytic activity">
    <reaction evidence="10">
        <text>L-tyrosine + O2 = L-dopaquinone + H2O</text>
        <dbReference type="Rhea" id="RHEA:18117"/>
        <dbReference type="ChEBI" id="CHEBI:15377"/>
        <dbReference type="ChEBI" id="CHEBI:15379"/>
        <dbReference type="ChEBI" id="CHEBI:57924"/>
        <dbReference type="ChEBI" id="CHEBI:58315"/>
        <dbReference type="EC" id="1.14.18.1"/>
    </reaction>
</comment>
<dbReference type="EMBL" id="NAJN01000110">
    <property type="protein sequence ID" value="TKA79197.1"/>
    <property type="molecule type" value="Genomic_DNA"/>
</dbReference>